<dbReference type="Proteomes" id="UP000437736">
    <property type="component" value="Unassembled WGS sequence"/>
</dbReference>
<organism evidence="10 11">
    <name type="scientific">Acidiferrimicrobium australe</name>
    <dbReference type="NCBI Taxonomy" id="2664430"/>
    <lineage>
        <taxon>Bacteria</taxon>
        <taxon>Bacillati</taxon>
        <taxon>Actinomycetota</taxon>
        <taxon>Acidimicrobiia</taxon>
        <taxon>Acidimicrobiales</taxon>
        <taxon>Acidimicrobiaceae</taxon>
        <taxon>Acidiferrimicrobium</taxon>
    </lineage>
</organism>
<dbReference type="InterPro" id="IPR050250">
    <property type="entry name" value="Macrolide_Exporter_MacB"/>
</dbReference>
<evidence type="ECO:0000256" key="6">
    <source>
        <dbReference type="ARBA" id="ARBA00038076"/>
    </source>
</evidence>
<feature type="transmembrane region" description="Helical" evidence="7">
    <location>
        <begin position="291"/>
        <end position="317"/>
    </location>
</feature>
<feature type="transmembrane region" description="Helical" evidence="7">
    <location>
        <begin position="18"/>
        <end position="38"/>
    </location>
</feature>
<comment type="similarity">
    <text evidence="6">Belongs to the ABC-4 integral membrane protein family.</text>
</comment>
<keyword evidence="5 7" id="KW-0472">Membrane</keyword>
<keyword evidence="2" id="KW-1003">Cell membrane</keyword>
<comment type="subcellular location">
    <subcellularLocation>
        <location evidence="1">Cell membrane</location>
        <topology evidence="1">Multi-pass membrane protein</topology>
    </subcellularLocation>
</comment>
<accession>A0ABW9QR67</accession>
<name>A0ABW9QR67_9ACTN</name>
<keyword evidence="3 7" id="KW-0812">Transmembrane</keyword>
<feature type="transmembrane region" description="Helical" evidence="7">
    <location>
        <begin position="337"/>
        <end position="362"/>
    </location>
</feature>
<evidence type="ECO:0000256" key="5">
    <source>
        <dbReference type="ARBA" id="ARBA00023136"/>
    </source>
</evidence>
<evidence type="ECO:0000256" key="4">
    <source>
        <dbReference type="ARBA" id="ARBA00022989"/>
    </source>
</evidence>
<feature type="domain" description="MacB-like periplasmic core" evidence="9">
    <location>
        <begin position="19"/>
        <end position="218"/>
    </location>
</feature>
<feature type="transmembrane region" description="Helical" evidence="7">
    <location>
        <begin position="248"/>
        <end position="270"/>
    </location>
</feature>
<dbReference type="InterPro" id="IPR003838">
    <property type="entry name" value="ABC3_permease_C"/>
</dbReference>
<evidence type="ECO:0000313" key="10">
    <source>
        <dbReference type="EMBL" id="MST32152.1"/>
    </source>
</evidence>
<dbReference type="Pfam" id="PF12704">
    <property type="entry name" value="MacB_PCD"/>
    <property type="match status" value="1"/>
</dbReference>
<proteinExistence type="inferred from homology"/>
<evidence type="ECO:0000256" key="1">
    <source>
        <dbReference type="ARBA" id="ARBA00004651"/>
    </source>
</evidence>
<evidence type="ECO:0000256" key="3">
    <source>
        <dbReference type="ARBA" id="ARBA00022692"/>
    </source>
</evidence>
<keyword evidence="11" id="KW-1185">Reference proteome</keyword>
<evidence type="ECO:0000313" key="11">
    <source>
        <dbReference type="Proteomes" id="UP000437736"/>
    </source>
</evidence>
<sequence length="372" mass="38963">MSFVELVLHNVTVKPLRLALTALAVAIGMVTVVSLGVVTNSLKNTDLALLRTGRADFTVAQKSVADLLSSSIDAATAARVARTPGVADLTGVLIGTTRLNASNPQFLEIGIQPSQLEAFGVTVVSGHAFGASATHEVLLGYIAAEDLGLHVGGTLHLDHTAYRVVGLYSTGQSLGDAGVMLPLTTFQTAQRQPSQYTLLFVRVTPGSAVQTVQDRIDSAFPQLATIRTIEQFGRADRSLSLILAANRGATILAVVIGAVVVMSAMSLTFVERTREFGLLSALGWTRRRVGTMILAEAVMIGLVGAAGGLALAVLAVLAIQHLPVLIGVLHPQYTFPVFLRAVLTALAMALLGGLVPAMRAAIAEPLEALRHE</sequence>
<keyword evidence="4 7" id="KW-1133">Transmembrane helix</keyword>
<evidence type="ECO:0000256" key="2">
    <source>
        <dbReference type="ARBA" id="ARBA00022475"/>
    </source>
</evidence>
<dbReference type="InterPro" id="IPR025857">
    <property type="entry name" value="MacB_PCD"/>
</dbReference>
<reference evidence="10 11" key="1">
    <citation type="submission" date="2019-11" db="EMBL/GenBank/DDBJ databases">
        <title>Acidiferrimicrobium australis gen. nov., sp. nov., an acidophilic and obligately heterotrophic, member of the Actinobacteria that catalyses dissimilatory oxido- reduction of iron isolated from metal-rich acidic water in Chile.</title>
        <authorList>
            <person name="Gonzalez D."/>
            <person name="Huber K."/>
            <person name="Hedrich S."/>
            <person name="Rojas-Villalobos C."/>
            <person name="Quatrini R."/>
            <person name="Dinamarca M.A."/>
            <person name="Schwarz A."/>
            <person name="Canales C."/>
            <person name="Nancucheo I."/>
        </authorList>
    </citation>
    <scope>NUCLEOTIDE SEQUENCE [LARGE SCALE GENOMIC DNA]</scope>
    <source>
        <strain evidence="10 11">USS-CCA1</strain>
    </source>
</reference>
<dbReference type="Pfam" id="PF02687">
    <property type="entry name" value="FtsX"/>
    <property type="match status" value="1"/>
</dbReference>
<feature type="domain" description="ABC3 transporter permease C-terminal" evidence="8">
    <location>
        <begin position="250"/>
        <end position="364"/>
    </location>
</feature>
<protein>
    <submittedName>
        <fullName evidence="10">FtsX-like permease family protein</fullName>
    </submittedName>
</protein>
<comment type="caution">
    <text evidence="10">The sequence shown here is derived from an EMBL/GenBank/DDBJ whole genome shotgun (WGS) entry which is preliminary data.</text>
</comment>
<evidence type="ECO:0000259" key="8">
    <source>
        <dbReference type="Pfam" id="PF02687"/>
    </source>
</evidence>
<evidence type="ECO:0000256" key="7">
    <source>
        <dbReference type="SAM" id="Phobius"/>
    </source>
</evidence>
<dbReference type="PANTHER" id="PTHR30572:SF4">
    <property type="entry name" value="ABC TRANSPORTER PERMEASE YTRF"/>
    <property type="match status" value="1"/>
</dbReference>
<gene>
    <name evidence="10" type="ORF">GHK86_05355</name>
</gene>
<evidence type="ECO:0000259" key="9">
    <source>
        <dbReference type="Pfam" id="PF12704"/>
    </source>
</evidence>
<dbReference type="PANTHER" id="PTHR30572">
    <property type="entry name" value="MEMBRANE COMPONENT OF TRANSPORTER-RELATED"/>
    <property type="match status" value="1"/>
</dbReference>
<dbReference type="EMBL" id="WJHE01000225">
    <property type="protein sequence ID" value="MST32152.1"/>
    <property type="molecule type" value="Genomic_DNA"/>
</dbReference>